<dbReference type="GO" id="GO:0005737">
    <property type="term" value="C:cytoplasm"/>
    <property type="evidence" value="ECO:0007669"/>
    <property type="project" value="UniProtKB-SubCell"/>
</dbReference>
<comment type="cofactor">
    <cofactor evidence="1 4">
        <name>a divalent metal cation</name>
        <dbReference type="ChEBI" id="CHEBI:60240"/>
    </cofactor>
</comment>
<keyword evidence="2 4" id="KW-0378">Hydrolase</keyword>
<dbReference type="InterPro" id="IPR029001">
    <property type="entry name" value="ITPase-like_fam"/>
</dbReference>
<dbReference type="Proteomes" id="UP000027284">
    <property type="component" value="Unassembled WGS sequence"/>
</dbReference>
<keyword evidence="7" id="KW-1185">Reference proteome</keyword>
<feature type="site" description="Important for substrate specificity" evidence="4">
    <location>
        <position position="15"/>
    </location>
</feature>
<evidence type="ECO:0000313" key="5">
    <source>
        <dbReference type="EMBL" id="HET47040.1"/>
    </source>
</evidence>
<name>A0A062Y0T2_9BACT</name>
<gene>
    <name evidence="5" type="primary">maf</name>
    <name evidence="6" type="ORF">EG19_01985</name>
    <name evidence="5" type="ORF">ENQ31_02610</name>
</gene>
<dbReference type="PANTHER" id="PTHR43213:SF5">
    <property type="entry name" value="BIFUNCTIONAL DTTP_UTP PYROPHOSPHATASE_METHYLTRANSFERASE PROTEIN-RELATED"/>
    <property type="match status" value="1"/>
</dbReference>
<dbReference type="OrthoDB" id="9807767at2"/>
<dbReference type="Pfam" id="PF02545">
    <property type="entry name" value="Maf"/>
    <property type="match status" value="1"/>
</dbReference>
<dbReference type="EC" id="3.6.1.9" evidence="4"/>
<comment type="subcellular location">
    <subcellularLocation>
        <location evidence="4">Cytoplasm</location>
    </subcellularLocation>
</comment>
<sequence>MSNGLPLVLASASPRRRELLGRLGLEVVPAPVDVDESPLPGEPPLTVPLRLAQLKAAAAQERFPSFPVLAGDTVVVCDGRILGKPRDAGDAREMLLTLRGRSHLVATASAISYAGKSASALDVVRVTFNAFPLVLLDWYLAGSEWQDKAGAYALQGQAAVFVERVEGNVQAVVGLPLARLPQLFSQVGLEVSFSGSRLLLLPRSE</sequence>
<dbReference type="InterPro" id="IPR003697">
    <property type="entry name" value="Maf-like"/>
</dbReference>
<comment type="catalytic activity">
    <reaction evidence="4">
        <text>dTTP + H2O = dTMP + diphosphate + H(+)</text>
        <dbReference type="Rhea" id="RHEA:28534"/>
        <dbReference type="ChEBI" id="CHEBI:15377"/>
        <dbReference type="ChEBI" id="CHEBI:15378"/>
        <dbReference type="ChEBI" id="CHEBI:33019"/>
        <dbReference type="ChEBI" id="CHEBI:37568"/>
        <dbReference type="ChEBI" id="CHEBI:63528"/>
        <dbReference type="EC" id="3.6.1.9"/>
    </reaction>
</comment>
<reference evidence="6 7" key="1">
    <citation type="submission" date="2014-04" db="EMBL/GenBank/DDBJ databases">
        <title>The Genome Sequence of Thermoanaerobaculum aquaticum MP-01, The First Cultivated Group 23 Acidobacterium.</title>
        <authorList>
            <person name="Stamps B.W."/>
            <person name="Losey N.A."/>
            <person name="Lawson P.A."/>
            <person name="Stevenson B.S."/>
        </authorList>
    </citation>
    <scope>NUCLEOTIDE SEQUENCE [LARGE SCALE GENOMIC DNA]</scope>
    <source>
        <strain evidence="6 7">MP-01</strain>
    </source>
</reference>
<dbReference type="PANTHER" id="PTHR43213">
    <property type="entry name" value="BIFUNCTIONAL DTTP/UTP PYROPHOSPHATASE/METHYLTRANSFERASE PROTEIN-RELATED"/>
    <property type="match status" value="1"/>
</dbReference>
<dbReference type="Gene3D" id="3.90.950.10">
    <property type="match status" value="1"/>
</dbReference>
<evidence type="ECO:0000256" key="2">
    <source>
        <dbReference type="ARBA" id="ARBA00022801"/>
    </source>
</evidence>
<dbReference type="EMBL" id="DSMR01000187">
    <property type="protein sequence ID" value="HET47040.1"/>
    <property type="molecule type" value="Genomic_DNA"/>
</dbReference>
<proteinExistence type="inferred from homology"/>
<feature type="site" description="Important for substrate specificity" evidence="4">
    <location>
        <position position="73"/>
    </location>
</feature>
<keyword evidence="3 4" id="KW-0546">Nucleotide metabolism</keyword>
<dbReference type="GO" id="GO:0009117">
    <property type="term" value="P:nucleotide metabolic process"/>
    <property type="evidence" value="ECO:0007669"/>
    <property type="project" value="UniProtKB-KW"/>
</dbReference>
<comment type="catalytic activity">
    <reaction evidence="4">
        <text>UTP + H2O = UMP + diphosphate + H(+)</text>
        <dbReference type="Rhea" id="RHEA:29395"/>
        <dbReference type="ChEBI" id="CHEBI:15377"/>
        <dbReference type="ChEBI" id="CHEBI:15378"/>
        <dbReference type="ChEBI" id="CHEBI:33019"/>
        <dbReference type="ChEBI" id="CHEBI:46398"/>
        <dbReference type="ChEBI" id="CHEBI:57865"/>
        <dbReference type="EC" id="3.6.1.9"/>
    </reaction>
</comment>
<comment type="caution">
    <text evidence="6">The sequence shown here is derived from an EMBL/GenBank/DDBJ whole genome shotgun (WGS) entry which is preliminary data.</text>
</comment>
<dbReference type="SUPFAM" id="SSF52972">
    <property type="entry name" value="ITPase-like"/>
    <property type="match status" value="1"/>
</dbReference>
<dbReference type="STRING" id="1312852.EG19_01985"/>
<comment type="caution">
    <text evidence="4">Lacks conserved residue(s) required for the propagation of feature annotation.</text>
</comment>
<keyword evidence="4" id="KW-0963">Cytoplasm</keyword>
<evidence type="ECO:0000256" key="3">
    <source>
        <dbReference type="ARBA" id="ARBA00023080"/>
    </source>
</evidence>
<dbReference type="AlphaFoldDB" id="A0A062Y0T2"/>
<organism evidence="6 7">
    <name type="scientific">Thermoanaerobaculum aquaticum</name>
    <dbReference type="NCBI Taxonomy" id="1312852"/>
    <lineage>
        <taxon>Bacteria</taxon>
        <taxon>Pseudomonadati</taxon>
        <taxon>Acidobacteriota</taxon>
        <taxon>Thermoanaerobaculia</taxon>
        <taxon>Thermoanaerobaculales</taxon>
        <taxon>Thermoanaerobaculaceae</taxon>
        <taxon>Thermoanaerobaculum</taxon>
    </lineage>
</organism>
<dbReference type="CDD" id="cd00555">
    <property type="entry name" value="Maf"/>
    <property type="match status" value="1"/>
</dbReference>
<dbReference type="RefSeq" id="WP_038048631.1">
    <property type="nucleotide sequence ID" value="NZ_JMFG01000015.1"/>
</dbReference>
<accession>A0A062Y0T2</accession>
<reference evidence="5" key="2">
    <citation type="journal article" date="2020" name="mSystems">
        <title>Genome- and Community-Level Interaction Insights into Carbon Utilization and Element Cycling Functions of Hydrothermarchaeota in Hydrothermal Sediment.</title>
        <authorList>
            <person name="Zhou Z."/>
            <person name="Liu Y."/>
            <person name="Xu W."/>
            <person name="Pan J."/>
            <person name="Luo Z.H."/>
            <person name="Li M."/>
        </authorList>
    </citation>
    <scope>NUCLEOTIDE SEQUENCE [LARGE SCALE GENOMIC DNA]</scope>
    <source>
        <strain evidence="5">SpSt-299</strain>
    </source>
</reference>
<dbReference type="NCBIfam" id="TIGR00172">
    <property type="entry name" value="maf"/>
    <property type="match status" value="1"/>
</dbReference>
<evidence type="ECO:0000256" key="1">
    <source>
        <dbReference type="ARBA" id="ARBA00001968"/>
    </source>
</evidence>
<dbReference type="PIRSF" id="PIRSF006305">
    <property type="entry name" value="Maf"/>
    <property type="match status" value="1"/>
</dbReference>
<dbReference type="GO" id="GO:0047429">
    <property type="term" value="F:nucleoside triphosphate diphosphatase activity"/>
    <property type="evidence" value="ECO:0007669"/>
    <property type="project" value="UniProtKB-EC"/>
</dbReference>
<evidence type="ECO:0000256" key="4">
    <source>
        <dbReference type="HAMAP-Rule" id="MF_00528"/>
    </source>
</evidence>
<feature type="site" description="Important for substrate specificity" evidence="4">
    <location>
        <position position="155"/>
    </location>
</feature>
<feature type="active site" description="Proton acceptor" evidence="4">
    <location>
        <position position="72"/>
    </location>
</feature>
<comment type="similarity">
    <text evidence="4">Belongs to the Maf family. YhdE subfamily.</text>
</comment>
<evidence type="ECO:0000313" key="7">
    <source>
        <dbReference type="Proteomes" id="UP000027284"/>
    </source>
</evidence>
<dbReference type="HAMAP" id="MF_00528">
    <property type="entry name" value="Maf"/>
    <property type="match status" value="1"/>
</dbReference>
<comment type="function">
    <text evidence="4">Nucleoside triphosphate pyrophosphatase that hydrolyzes dTTP and UTP. May have a dual role in cell division arrest and in preventing the incorporation of modified nucleotides into cellular nucleic acids.</text>
</comment>
<protein>
    <recommendedName>
        <fullName evidence="4">dTTP/UTP pyrophosphatase</fullName>
        <shortName evidence="4">dTTPase/UTPase</shortName>
        <ecNumber evidence="4">3.6.1.9</ecNumber>
    </recommendedName>
    <alternativeName>
        <fullName evidence="4">Nucleoside triphosphate pyrophosphatase</fullName>
    </alternativeName>
    <alternativeName>
        <fullName evidence="4">Nucleotide pyrophosphatase</fullName>
        <shortName evidence="4">Nucleotide PPase</shortName>
    </alternativeName>
</protein>
<evidence type="ECO:0000313" key="6">
    <source>
        <dbReference type="EMBL" id="KDA53991.1"/>
    </source>
</evidence>
<dbReference type="EMBL" id="JMFG01000015">
    <property type="protein sequence ID" value="KDA53991.1"/>
    <property type="molecule type" value="Genomic_DNA"/>
</dbReference>